<name>A0ACC2P044_9HYME</name>
<gene>
    <name evidence="1" type="ORF">QAD02_012275</name>
</gene>
<proteinExistence type="predicted"/>
<dbReference type="EMBL" id="CM056742">
    <property type="protein sequence ID" value="KAJ8676488.1"/>
    <property type="molecule type" value="Genomic_DNA"/>
</dbReference>
<sequence length="130" mass="14418">MILCVQCDWKTKSLSSTFFNVELLKNDSVDKYAVSFANLGEERFLFVVLECGKEQGSGCKGAQGATVDSEKILLKTTPIINDLECPNPLIAKSYIGEVGDEFCFNFVCPLNESPYDSIPIQTKCILKSKF</sequence>
<protein>
    <submittedName>
        <fullName evidence="1">Uncharacterized protein</fullName>
    </submittedName>
</protein>
<comment type="caution">
    <text evidence="1">The sequence shown here is derived from an EMBL/GenBank/DDBJ whole genome shotgun (WGS) entry which is preliminary data.</text>
</comment>
<organism evidence="1 2">
    <name type="scientific">Eretmocerus hayati</name>
    <dbReference type="NCBI Taxonomy" id="131215"/>
    <lineage>
        <taxon>Eukaryota</taxon>
        <taxon>Metazoa</taxon>
        <taxon>Ecdysozoa</taxon>
        <taxon>Arthropoda</taxon>
        <taxon>Hexapoda</taxon>
        <taxon>Insecta</taxon>
        <taxon>Pterygota</taxon>
        <taxon>Neoptera</taxon>
        <taxon>Endopterygota</taxon>
        <taxon>Hymenoptera</taxon>
        <taxon>Apocrita</taxon>
        <taxon>Proctotrupomorpha</taxon>
        <taxon>Chalcidoidea</taxon>
        <taxon>Aphelinidae</taxon>
        <taxon>Aphelininae</taxon>
        <taxon>Eretmocerus</taxon>
    </lineage>
</organism>
<evidence type="ECO:0000313" key="2">
    <source>
        <dbReference type="Proteomes" id="UP001239111"/>
    </source>
</evidence>
<dbReference type="Proteomes" id="UP001239111">
    <property type="component" value="Chromosome 2"/>
</dbReference>
<keyword evidence="2" id="KW-1185">Reference proteome</keyword>
<evidence type="ECO:0000313" key="1">
    <source>
        <dbReference type="EMBL" id="KAJ8676488.1"/>
    </source>
</evidence>
<accession>A0ACC2P044</accession>
<reference evidence="1" key="1">
    <citation type="submission" date="2023-04" db="EMBL/GenBank/DDBJ databases">
        <title>A chromosome-level genome assembly of the parasitoid wasp Eretmocerus hayati.</title>
        <authorList>
            <person name="Zhong Y."/>
            <person name="Liu S."/>
            <person name="Liu Y."/>
        </authorList>
    </citation>
    <scope>NUCLEOTIDE SEQUENCE</scope>
    <source>
        <strain evidence="1">ZJU_SS_LIU_2023</strain>
    </source>
</reference>